<sequence>VSKEIKNIMPNAEVHGNTKAPRNGAFEVTIDGKLIYSKFQTGNFPKSKDIASWF</sequence>
<dbReference type="EMBL" id="UINC01134420">
    <property type="protein sequence ID" value="SVD17957.1"/>
    <property type="molecule type" value="Genomic_DNA"/>
</dbReference>
<feature type="non-terminal residue" evidence="2">
    <location>
        <position position="1"/>
    </location>
</feature>
<dbReference type="SUPFAM" id="SSF52833">
    <property type="entry name" value="Thioredoxin-like"/>
    <property type="match status" value="1"/>
</dbReference>
<dbReference type="InterPro" id="IPR036249">
    <property type="entry name" value="Thioredoxin-like_sf"/>
</dbReference>
<dbReference type="InterPro" id="IPR011893">
    <property type="entry name" value="Selenoprotein_Rdx-typ"/>
</dbReference>
<evidence type="ECO:0000256" key="1">
    <source>
        <dbReference type="ARBA" id="ARBA00023284"/>
    </source>
</evidence>
<dbReference type="NCBIfam" id="TIGR02174">
    <property type="entry name" value="CXXU_selWTH"/>
    <property type="match status" value="1"/>
</dbReference>
<gene>
    <name evidence="2" type="ORF">METZ01_LOCUS370811</name>
</gene>
<protein>
    <recommendedName>
        <fullName evidence="3">SelT/selW/selH selenoprotein domain-containing protein</fullName>
    </recommendedName>
</protein>
<organism evidence="2">
    <name type="scientific">marine metagenome</name>
    <dbReference type="NCBI Taxonomy" id="408172"/>
    <lineage>
        <taxon>unclassified sequences</taxon>
        <taxon>metagenomes</taxon>
        <taxon>ecological metagenomes</taxon>
    </lineage>
</organism>
<keyword evidence="1" id="KW-0676">Redox-active center</keyword>
<evidence type="ECO:0008006" key="3">
    <source>
        <dbReference type="Google" id="ProtNLM"/>
    </source>
</evidence>
<dbReference type="Gene3D" id="3.40.30.10">
    <property type="entry name" value="Glutaredoxin"/>
    <property type="match status" value="1"/>
</dbReference>
<evidence type="ECO:0000313" key="2">
    <source>
        <dbReference type="EMBL" id="SVD17957.1"/>
    </source>
</evidence>
<dbReference type="AlphaFoldDB" id="A0A382T8Y8"/>
<proteinExistence type="predicted"/>
<reference evidence="2" key="1">
    <citation type="submission" date="2018-05" db="EMBL/GenBank/DDBJ databases">
        <authorList>
            <person name="Lanie J.A."/>
            <person name="Ng W.-L."/>
            <person name="Kazmierczak K.M."/>
            <person name="Andrzejewski T.M."/>
            <person name="Davidsen T.M."/>
            <person name="Wayne K.J."/>
            <person name="Tettelin H."/>
            <person name="Glass J.I."/>
            <person name="Rusch D."/>
            <person name="Podicherti R."/>
            <person name="Tsui H.-C.T."/>
            <person name="Winkler M.E."/>
        </authorList>
    </citation>
    <scope>NUCLEOTIDE SEQUENCE</scope>
</reference>
<dbReference type="Pfam" id="PF10262">
    <property type="entry name" value="Rdx"/>
    <property type="match status" value="1"/>
</dbReference>
<name>A0A382T8Y8_9ZZZZ</name>
<accession>A0A382T8Y8</accession>